<keyword evidence="5" id="KW-1185">Reference proteome</keyword>
<dbReference type="PANTHER" id="PTHR42685:SF22">
    <property type="entry name" value="CONDITIONED MEDIUM FACTOR RECEPTOR 1"/>
    <property type="match status" value="1"/>
</dbReference>
<dbReference type="Proteomes" id="UP000179627">
    <property type="component" value="Unassembled WGS sequence"/>
</dbReference>
<dbReference type="AlphaFoldDB" id="A0A1S1QVJ9"/>
<dbReference type="InterPro" id="IPR036188">
    <property type="entry name" value="FAD/NAD-bd_sf"/>
</dbReference>
<dbReference type="PANTHER" id="PTHR42685">
    <property type="entry name" value="GERANYLGERANYL DIPHOSPHATE REDUCTASE"/>
    <property type="match status" value="1"/>
</dbReference>
<dbReference type="Gene3D" id="3.50.50.60">
    <property type="entry name" value="FAD/NAD(P)-binding domain"/>
    <property type="match status" value="1"/>
</dbReference>
<evidence type="ECO:0000256" key="2">
    <source>
        <dbReference type="ARBA" id="ARBA00023002"/>
    </source>
</evidence>
<evidence type="ECO:0000259" key="3">
    <source>
        <dbReference type="Pfam" id="PF00890"/>
    </source>
</evidence>
<dbReference type="Pfam" id="PF00890">
    <property type="entry name" value="FAD_binding_2"/>
    <property type="match status" value="1"/>
</dbReference>
<evidence type="ECO:0000256" key="1">
    <source>
        <dbReference type="ARBA" id="ARBA00022630"/>
    </source>
</evidence>
<dbReference type="EMBL" id="MBLM01000112">
    <property type="protein sequence ID" value="OHV37626.1"/>
    <property type="molecule type" value="Genomic_DNA"/>
</dbReference>
<evidence type="ECO:0000313" key="5">
    <source>
        <dbReference type="Proteomes" id="UP000179627"/>
    </source>
</evidence>
<reference evidence="5" key="1">
    <citation type="submission" date="2016-07" db="EMBL/GenBank/DDBJ databases">
        <title>Sequence Frankia sp. strain CcI1.17.</title>
        <authorList>
            <person name="Ghodhbane-Gtari F."/>
            <person name="Swanson E."/>
            <person name="Gueddou A."/>
            <person name="Morris K."/>
            <person name="Hezbri K."/>
            <person name="Ktari A."/>
            <person name="Nouioui I."/>
            <person name="Abebe-Akele F."/>
            <person name="Simpson S."/>
            <person name="Thomas K."/>
            <person name="Gtari M."/>
            <person name="Tisa L.S."/>
            <person name="Hurst S."/>
        </authorList>
    </citation>
    <scope>NUCLEOTIDE SEQUENCE [LARGE SCALE GENOMIC DNA]</scope>
    <source>
        <strain evidence="5">Cc1.17</strain>
    </source>
</reference>
<organism evidence="4 5">
    <name type="scientific">Parafrankia colletiae</name>
    <dbReference type="NCBI Taxonomy" id="573497"/>
    <lineage>
        <taxon>Bacteria</taxon>
        <taxon>Bacillati</taxon>
        <taxon>Actinomycetota</taxon>
        <taxon>Actinomycetes</taxon>
        <taxon>Frankiales</taxon>
        <taxon>Frankiaceae</taxon>
        <taxon>Parafrankia</taxon>
    </lineage>
</organism>
<dbReference type="InterPro" id="IPR050407">
    <property type="entry name" value="Geranylgeranyl_reductase"/>
</dbReference>
<dbReference type="SUPFAM" id="SSF51905">
    <property type="entry name" value="FAD/NAD(P)-binding domain"/>
    <property type="match status" value="1"/>
</dbReference>
<accession>A0A1S1QVJ9</accession>
<protein>
    <recommendedName>
        <fullName evidence="3">FAD-dependent oxidoreductase 2 FAD-binding domain-containing protein</fullName>
    </recommendedName>
</protein>
<gene>
    <name evidence="4" type="ORF">CC117_16735</name>
</gene>
<proteinExistence type="predicted"/>
<sequence length="475" mass="50652">MDVSGRRVAVIGAGVAGLGAALFLADGGHEVTVVEQDVMPGIGDGDEAFTAWERRSVPQWRFAHSFSARSRGILEARAPQVLAHLKADGIEMFNALTSFLPAEAQRPEDAAFTAVLSRRPAFELALRRSVEADSRIRLVTPARAEGLLLSSEGRPRVEGVRLTGGATLAADIVLDCGGRRSPVTGWLASAGVDVPADRQACEFTYYSRYLRATGDGPVTSGFPRADLGYVICWTFPGDHGTYGVAIGGPPWDKEFKVLRHNWAWERLAGAVPAIAGWVDPVTGGVPVQDVQVMAGLTNQRRHFVVDGVPLTAGLLVLGDALCTTNPFFGWGASIALTHAAAAADTLARRGEDIPALTAAYYDSVEAEAASLYRSASTMDRLRSYRWRGETVPDADVDAAEEEDLITRGLIPAATKDPDLLRALMRRMALLEPVETLFDDPVVRAKAEAARAQTQAGAVTMGPSREEALALLAAAP</sequence>
<feature type="domain" description="FAD-dependent oxidoreductase 2 FAD-binding" evidence="3">
    <location>
        <begin position="8"/>
        <end position="37"/>
    </location>
</feature>
<name>A0A1S1QVJ9_9ACTN</name>
<evidence type="ECO:0000313" key="4">
    <source>
        <dbReference type="EMBL" id="OHV37626.1"/>
    </source>
</evidence>
<dbReference type="PRINTS" id="PR00420">
    <property type="entry name" value="RNGMNOXGNASE"/>
</dbReference>
<comment type="caution">
    <text evidence="4">The sequence shown here is derived from an EMBL/GenBank/DDBJ whole genome shotgun (WGS) entry which is preliminary data.</text>
</comment>
<dbReference type="GO" id="GO:0016491">
    <property type="term" value="F:oxidoreductase activity"/>
    <property type="evidence" value="ECO:0007669"/>
    <property type="project" value="UniProtKB-KW"/>
</dbReference>
<keyword evidence="2" id="KW-0560">Oxidoreductase</keyword>
<dbReference type="InterPro" id="IPR003953">
    <property type="entry name" value="FAD-dep_OxRdtase_2_FAD-bd"/>
</dbReference>
<keyword evidence="1" id="KW-0285">Flavoprotein</keyword>